<evidence type="ECO:0000256" key="5">
    <source>
        <dbReference type="SAM" id="MobiDB-lite"/>
    </source>
</evidence>
<feature type="compositionally biased region" description="Basic and acidic residues" evidence="5">
    <location>
        <begin position="13"/>
        <end position="24"/>
    </location>
</feature>
<dbReference type="Gene3D" id="2.30.120.10">
    <property type="match status" value="1"/>
</dbReference>
<name>A0A918X215_9ACTN</name>
<evidence type="ECO:0000256" key="4">
    <source>
        <dbReference type="ARBA" id="ARBA00023145"/>
    </source>
</evidence>
<evidence type="ECO:0000256" key="3">
    <source>
        <dbReference type="ARBA" id="ARBA00022801"/>
    </source>
</evidence>
<organism evidence="6 7">
    <name type="scientific">Streptomyces finlayi</name>
    <dbReference type="NCBI Taxonomy" id="67296"/>
    <lineage>
        <taxon>Bacteria</taxon>
        <taxon>Bacillati</taxon>
        <taxon>Actinomycetota</taxon>
        <taxon>Actinomycetes</taxon>
        <taxon>Kitasatosporales</taxon>
        <taxon>Streptomycetaceae</taxon>
        <taxon>Streptomyces</taxon>
    </lineage>
</organism>
<keyword evidence="3" id="KW-0378">Hydrolase</keyword>
<dbReference type="PANTHER" id="PTHR34218:SF3">
    <property type="entry name" value="ACYL-HOMOSERINE LACTONE ACYLASE PVDQ"/>
    <property type="match status" value="1"/>
</dbReference>
<dbReference type="InterPro" id="IPR029055">
    <property type="entry name" value="Ntn_hydrolases_N"/>
</dbReference>
<evidence type="ECO:0000313" key="7">
    <source>
        <dbReference type="Proteomes" id="UP000638353"/>
    </source>
</evidence>
<dbReference type="GO" id="GO:0016811">
    <property type="term" value="F:hydrolase activity, acting on carbon-nitrogen (but not peptide) bonds, in linear amides"/>
    <property type="evidence" value="ECO:0007669"/>
    <property type="project" value="InterPro"/>
</dbReference>
<dbReference type="GO" id="GO:0017000">
    <property type="term" value="P:antibiotic biosynthetic process"/>
    <property type="evidence" value="ECO:0007669"/>
    <property type="project" value="InterPro"/>
</dbReference>
<dbReference type="Pfam" id="PF01804">
    <property type="entry name" value="Penicil_amidase"/>
    <property type="match status" value="1"/>
</dbReference>
<comment type="similarity">
    <text evidence="1">Belongs to the peptidase S45 family.</text>
</comment>
<reference evidence="6" key="2">
    <citation type="submission" date="2020-09" db="EMBL/GenBank/DDBJ databases">
        <authorList>
            <person name="Sun Q."/>
            <person name="Ohkuma M."/>
        </authorList>
    </citation>
    <scope>NUCLEOTIDE SEQUENCE</scope>
    <source>
        <strain evidence="6">JCM 4637</strain>
    </source>
</reference>
<dbReference type="Proteomes" id="UP000638353">
    <property type="component" value="Unassembled WGS sequence"/>
</dbReference>
<dbReference type="InterPro" id="IPR002692">
    <property type="entry name" value="S45"/>
</dbReference>
<keyword evidence="4" id="KW-0865">Zymogen</keyword>
<reference evidence="6" key="1">
    <citation type="journal article" date="2014" name="Int. J. Syst. Evol. Microbiol.">
        <title>Complete genome sequence of Corynebacterium casei LMG S-19264T (=DSM 44701T), isolated from a smear-ripened cheese.</title>
        <authorList>
            <consortium name="US DOE Joint Genome Institute (JGI-PGF)"/>
            <person name="Walter F."/>
            <person name="Albersmeier A."/>
            <person name="Kalinowski J."/>
            <person name="Ruckert C."/>
        </authorList>
    </citation>
    <scope>NUCLEOTIDE SEQUENCE</scope>
    <source>
        <strain evidence="6">JCM 4637</strain>
    </source>
</reference>
<dbReference type="InterPro" id="IPR023343">
    <property type="entry name" value="Penicillin_amidase_dom1"/>
</dbReference>
<proteinExistence type="inferred from homology"/>
<keyword evidence="2" id="KW-0732">Signal</keyword>
<accession>A0A918X215</accession>
<dbReference type="SUPFAM" id="SSF56235">
    <property type="entry name" value="N-terminal nucleophile aminohydrolases (Ntn hydrolases)"/>
    <property type="match status" value="1"/>
</dbReference>
<protein>
    <submittedName>
        <fullName evidence="6">Penicillin amidase</fullName>
    </submittedName>
</protein>
<dbReference type="Gene3D" id="1.10.439.10">
    <property type="entry name" value="Penicillin Amidohydrolase, domain 1"/>
    <property type="match status" value="1"/>
</dbReference>
<dbReference type="Gene3D" id="3.60.20.10">
    <property type="entry name" value="Glutamine Phosphoribosylpyrophosphate, subunit 1, domain 1"/>
    <property type="match status" value="1"/>
</dbReference>
<evidence type="ECO:0000256" key="1">
    <source>
        <dbReference type="ARBA" id="ARBA00006586"/>
    </source>
</evidence>
<evidence type="ECO:0000256" key="2">
    <source>
        <dbReference type="ARBA" id="ARBA00022729"/>
    </source>
</evidence>
<comment type="caution">
    <text evidence="6">The sequence shown here is derived from an EMBL/GenBank/DDBJ whole genome shotgun (WGS) entry which is preliminary data.</text>
</comment>
<gene>
    <name evidence="6" type="ORF">GCM10010334_53960</name>
</gene>
<dbReference type="PANTHER" id="PTHR34218">
    <property type="entry name" value="PEPTIDASE S45 PENICILLIN AMIDASE"/>
    <property type="match status" value="1"/>
</dbReference>
<dbReference type="EMBL" id="BMVC01000011">
    <property type="protein sequence ID" value="GHD04706.1"/>
    <property type="molecule type" value="Genomic_DNA"/>
</dbReference>
<dbReference type="Gene3D" id="1.10.1400.10">
    <property type="match status" value="1"/>
</dbReference>
<sequence length="819" mass="88068">MPPVRPSATVAHMNDKRTPAEKQTHRQKGFLARKLTLTAAVLCLVSAGALPLVAPASAAGYRTMGETKAEGNHTARISRTEYGIPHISAREFDGLGYGYGYAFAQDNACELADQILTLRGERSRFLGPDKAAGEPEAGKGVNLASDTYYQGLARAGTVRRLLDRKAPLGPTPELRRMVEGYAAGFNRYLRDTGVDALPDPRCKGKPWVRPITALDVWGVVYDVNRVTGEASFAPDIGAATPPTGKGTGKKSSYKYAQGPAADFGSNGWALGNRATRTGNAMVLANPHLPWAEGHLRFYQVQLTIPGTLDVSGAGLYGTPLVTIGHNRHVAWTHTASDARHGTFYALKLTPGDPTSYVVDGRTERMERRTVPVAVRGDDGRVTTVNRTLYTSRYGPVLADGWTAKSAYAIRDANADNLRSMNAWLEMGKARDLAEVRAADRRHQGMPWMYTLAADTGGGTYFTDSSAVPNLTARQLKDCLRPGGEEGPPALDGSTSACAWRTDPDALVPGLIGPARQPKLSRTDYVANSNNGPQYANPAAPLTGLPGTYDVEPRISERPQLGLRMITERLKGTDGLGARPGFTGETLRAAMFGNRVLTAETGRDDVVAVCRAHPDLTATDGKRVDVRKACATLAGWDTRADATSRGAALWVAFYDRLDDGPPDDWYRVPYDPARPLTTPRGIDRTSPRVQRALADVVQGLTARGIPVDTPLGTVQKWAGVPLPGCKGNKGCFNVVNAAPDSGTGTPPRGVFGTSFLMSVELTPAGPRTLTLLAYGQSSNPTSPHYTDQTRLFSRKQWVEERFTPAEIAADPALKVTTLHR</sequence>
<dbReference type="InterPro" id="IPR043146">
    <property type="entry name" value="Penicillin_amidase_N_B-knob"/>
</dbReference>
<dbReference type="AlphaFoldDB" id="A0A918X215"/>
<evidence type="ECO:0000313" key="6">
    <source>
        <dbReference type="EMBL" id="GHD04706.1"/>
    </source>
</evidence>
<dbReference type="InterPro" id="IPR043147">
    <property type="entry name" value="Penicillin_amidase_A-knob"/>
</dbReference>
<feature type="region of interest" description="Disordered" evidence="5">
    <location>
        <begin position="1"/>
        <end position="26"/>
    </location>
</feature>